<keyword evidence="1" id="KW-0808">Transferase</keyword>
<dbReference type="HOGENOM" id="CLU_000445_20_8_6"/>
<dbReference type="eggNOG" id="COG4585">
    <property type="taxonomic scope" value="Bacteria"/>
</dbReference>
<dbReference type="STRING" id="1348114.OM33_18970"/>
<keyword evidence="7" id="KW-1185">Reference proteome</keyword>
<dbReference type="InterPro" id="IPR050482">
    <property type="entry name" value="Sensor_HK_TwoCompSys"/>
</dbReference>
<dbReference type="Proteomes" id="UP000030341">
    <property type="component" value="Chromosome 2"/>
</dbReference>
<feature type="domain" description="Signal transduction histidine kinase subgroup 3 dimerisation and phosphoacceptor" evidence="5">
    <location>
        <begin position="177"/>
        <end position="242"/>
    </location>
</feature>
<evidence type="ECO:0000259" key="5">
    <source>
        <dbReference type="Pfam" id="PF07730"/>
    </source>
</evidence>
<keyword evidence="4" id="KW-1133">Transmembrane helix</keyword>
<evidence type="ECO:0000256" key="2">
    <source>
        <dbReference type="ARBA" id="ARBA00022777"/>
    </source>
</evidence>
<evidence type="ECO:0000313" key="6">
    <source>
        <dbReference type="EMBL" id="AIY67147.1"/>
    </source>
</evidence>
<keyword evidence="4" id="KW-0472">Membrane</keyword>
<accession>A0A0A7EMI6</accession>
<evidence type="ECO:0000256" key="1">
    <source>
        <dbReference type="ARBA" id="ARBA00022679"/>
    </source>
</evidence>
<dbReference type="AlphaFoldDB" id="A0A0A7EMI6"/>
<dbReference type="OrthoDB" id="9797605at2"/>
<dbReference type="RefSeq" id="WP_040135944.1">
    <property type="nucleotide sequence ID" value="NZ_CP009889.1"/>
</dbReference>
<feature type="transmembrane region" description="Helical" evidence="4">
    <location>
        <begin position="41"/>
        <end position="60"/>
    </location>
</feature>
<keyword evidence="4" id="KW-0812">Transmembrane</keyword>
<evidence type="ECO:0000313" key="7">
    <source>
        <dbReference type="Proteomes" id="UP000030341"/>
    </source>
</evidence>
<keyword evidence="2" id="KW-0418">Kinase</keyword>
<dbReference type="KEGG" id="pseo:OM33_18970"/>
<dbReference type="Gene3D" id="3.30.565.10">
    <property type="entry name" value="Histidine kinase-like ATPase, C-terminal domain"/>
    <property type="match status" value="1"/>
</dbReference>
<dbReference type="EMBL" id="CP009889">
    <property type="protein sequence ID" value="AIY67147.1"/>
    <property type="molecule type" value="Genomic_DNA"/>
</dbReference>
<feature type="transmembrane region" description="Helical" evidence="4">
    <location>
        <begin position="15"/>
        <end position="34"/>
    </location>
</feature>
<proteinExistence type="predicted"/>
<dbReference type="CDD" id="cd16917">
    <property type="entry name" value="HATPase_UhpB-NarQ-NarX-like"/>
    <property type="match status" value="1"/>
</dbReference>
<dbReference type="Gene3D" id="1.20.5.1930">
    <property type="match status" value="1"/>
</dbReference>
<organism evidence="6 7">
    <name type="scientific">Pseudoalteromonas piratica</name>
    <dbReference type="NCBI Taxonomy" id="1348114"/>
    <lineage>
        <taxon>Bacteria</taxon>
        <taxon>Pseudomonadati</taxon>
        <taxon>Pseudomonadota</taxon>
        <taxon>Gammaproteobacteria</taxon>
        <taxon>Alteromonadales</taxon>
        <taxon>Pseudoalteromonadaceae</taxon>
        <taxon>Pseudoalteromonas</taxon>
    </lineage>
</organism>
<dbReference type="GO" id="GO:0000155">
    <property type="term" value="F:phosphorelay sensor kinase activity"/>
    <property type="evidence" value="ECO:0007669"/>
    <property type="project" value="InterPro"/>
</dbReference>
<feature type="transmembrane region" description="Helical" evidence="4">
    <location>
        <begin position="110"/>
        <end position="126"/>
    </location>
</feature>
<feature type="transmembrane region" description="Helical" evidence="4">
    <location>
        <begin position="72"/>
        <end position="98"/>
    </location>
</feature>
<dbReference type="SUPFAM" id="SSF55874">
    <property type="entry name" value="ATPase domain of HSP90 chaperone/DNA topoisomerase II/histidine kinase"/>
    <property type="match status" value="1"/>
</dbReference>
<gene>
    <name evidence="6" type="ORF">OM33_18970</name>
</gene>
<protein>
    <recommendedName>
        <fullName evidence="5">Signal transduction histidine kinase subgroup 3 dimerisation and phosphoacceptor domain-containing protein</fullName>
    </recommendedName>
</protein>
<evidence type="ECO:0000256" key="3">
    <source>
        <dbReference type="ARBA" id="ARBA00023012"/>
    </source>
</evidence>
<dbReference type="GO" id="GO:0046983">
    <property type="term" value="F:protein dimerization activity"/>
    <property type="evidence" value="ECO:0007669"/>
    <property type="project" value="InterPro"/>
</dbReference>
<dbReference type="InterPro" id="IPR011712">
    <property type="entry name" value="Sig_transdc_His_kin_sub3_dim/P"/>
</dbReference>
<dbReference type="PANTHER" id="PTHR24421:SF63">
    <property type="entry name" value="SENSOR HISTIDINE KINASE DESK"/>
    <property type="match status" value="1"/>
</dbReference>
<dbReference type="Pfam" id="PF07730">
    <property type="entry name" value="HisKA_3"/>
    <property type="match status" value="1"/>
</dbReference>
<dbReference type="PANTHER" id="PTHR24421">
    <property type="entry name" value="NITRATE/NITRITE SENSOR PROTEIN NARX-RELATED"/>
    <property type="match status" value="1"/>
</dbReference>
<dbReference type="InterPro" id="IPR036890">
    <property type="entry name" value="HATPase_C_sf"/>
</dbReference>
<keyword evidence="3" id="KW-0902">Two-component regulatory system</keyword>
<evidence type="ECO:0000256" key="4">
    <source>
        <dbReference type="SAM" id="Phobius"/>
    </source>
</evidence>
<sequence>MDNFKQSLAVEGKSYWVWGPLAFSSFYFLPLIFSFQHFTPITLFVMVVIYLAFIYCYVKAVNAKGEDALVPVFSIVCLATFGAYITPGTQALFGFACYFCGFNFRRNKGLQGLTGVLLGIALSAYLFNLIDLYYIVPALITSIGLYFMGRAERRERQHQLTEAKSQQQIEHLAMIAERERIARDLHDLAGHSLSSIALKAELAEKLIESDQIQKAQNEIQQVASLSRELLSDIRQAVTNMKQFQLNEQLAIIEKDLTQNGFKVSINNHLDNPSQAIQNALSLIVTEASTNILRHSNGNTVTINIDEKNVSVCDNGSVKTFTSGNGLNGIKQRIEALGGEIFVSNKNGFNLAITFKTDLT</sequence>
<name>A0A0A7EMI6_9GAMM</name>
<dbReference type="GO" id="GO:0016020">
    <property type="term" value="C:membrane"/>
    <property type="evidence" value="ECO:0007669"/>
    <property type="project" value="InterPro"/>
</dbReference>
<reference evidence="6 7" key="1">
    <citation type="submission" date="2014-11" db="EMBL/GenBank/DDBJ databases">
        <title>Complete Genome Sequence of Pseudoalteromonas sp. Strain OCN003 Isolated from Kaneohe Bay, Oahu, Hawaii.</title>
        <authorList>
            <person name="Beurmann S."/>
            <person name="Videau P."/>
            <person name="Ushijima B."/>
            <person name="Smith A.M."/>
            <person name="Aeby G.S."/>
            <person name="Callahan S.M."/>
            <person name="Belcaid M."/>
        </authorList>
    </citation>
    <scope>NUCLEOTIDE SEQUENCE [LARGE SCALE GENOMIC DNA]</scope>
    <source>
        <strain evidence="6 7">OCN003</strain>
    </source>
</reference>